<sequence>MATAKEEGFDRLKRVSEKRKEWATLPVVEKLAILEEIQKIMTIDMKYEDWRNHDKGTAKMMGFDTDTIEGNCEVEQQMLATILVVKTIVNAMVLAYRIRAGVASPPKELTKGNFKTRKAPNGQIVVKTFPTLPGESTGLFAAFKGEVWLDSSKIQDESQVEAFDFENAWKDGAADNEKGSLMFILGAGNQSFLTILDILQGMFVGNYVVYMKQHPIRTYANTFISRLYAPLISRGYLGIEAHTTIERSSALVYHPDVDALHMTGGKATHDLLVWGADPIERERNLKAKTPILKATVTSELGAVSPWIVVPSKYKKTELKSQAAKIANYIHNNASCNCNTPKIIIVADEWDQKDDFLKIIEDELIGHPAPVAYYPNIKKRWENFANRYPDCKRLETNTGLGIKERNLSAGGMNEKPLLLPYLQIVTKVDLKTDSGREAASKEYAFTNEPFAPVYTITTLQGTSQNNILKFGQIASTFCNEYLFGSLSGSISCPESILNDDSVQSLLAELKYGSICVNNSAAHNYVAMPNGMWGAFPGETTDAVESGIGKLGNIIAIPHMEKFVMVSPIDPPGGFGELKDDLENWQRICEAINRWLLNGSVGNLIKLLSVIIGINFIGVGVACTSFAAAGLAYFMKRK</sequence>
<dbReference type="GO" id="GO:0016491">
    <property type="term" value="F:oxidoreductase activity"/>
    <property type="evidence" value="ECO:0007669"/>
    <property type="project" value="InterPro"/>
</dbReference>
<evidence type="ECO:0000313" key="3">
    <source>
        <dbReference type="Proteomes" id="UP000095751"/>
    </source>
</evidence>
<feature type="transmembrane region" description="Helical" evidence="1">
    <location>
        <begin position="605"/>
        <end position="632"/>
    </location>
</feature>
<dbReference type="KEGG" id="fcy:FRACYDRAFT_260814"/>
<dbReference type="InterPro" id="IPR016161">
    <property type="entry name" value="Ald_DH/histidinol_DH"/>
</dbReference>
<proteinExistence type="predicted"/>
<keyword evidence="1" id="KW-0812">Transmembrane</keyword>
<gene>
    <name evidence="2" type="ORF">FRACYDRAFT_260814</name>
</gene>
<organism evidence="2 3">
    <name type="scientific">Fragilariopsis cylindrus CCMP1102</name>
    <dbReference type="NCBI Taxonomy" id="635003"/>
    <lineage>
        <taxon>Eukaryota</taxon>
        <taxon>Sar</taxon>
        <taxon>Stramenopiles</taxon>
        <taxon>Ochrophyta</taxon>
        <taxon>Bacillariophyta</taxon>
        <taxon>Bacillariophyceae</taxon>
        <taxon>Bacillariophycidae</taxon>
        <taxon>Bacillariales</taxon>
        <taxon>Bacillariaceae</taxon>
        <taxon>Fragilariopsis</taxon>
    </lineage>
</organism>
<protein>
    <recommendedName>
        <fullName evidence="4">Aldehyde dehydrogenase domain-containing protein</fullName>
    </recommendedName>
</protein>
<evidence type="ECO:0008006" key="4">
    <source>
        <dbReference type="Google" id="ProtNLM"/>
    </source>
</evidence>
<keyword evidence="1" id="KW-0472">Membrane</keyword>
<dbReference type="OrthoDB" id="40137at2759"/>
<name>A0A1E7FHQ7_9STRA</name>
<evidence type="ECO:0000313" key="2">
    <source>
        <dbReference type="EMBL" id="OEU17313.1"/>
    </source>
</evidence>
<dbReference type="Gene3D" id="3.40.605.10">
    <property type="entry name" value="Aldehyde Dehydrogenase, Chain A, domain 1"/>
    <property type="match status" value="1"/>
</dbReference>
<dbReference type="Proteomes" id="UP000095751">
    <property type="component" value="Unassembled WGS sequence"/>
</dbReference>
<dbReference type="SUPFAM" id="SSF53720">
    <property type="entry name" value="ALDH-like"/>
    <property type="match status" value="1"/>
</dbReference>
<dbReference type="InParanoid" id="A0A1E7FHQ7"/>
<dbReference type="AlphaFoldDB" id="A0A1E7FHQ7"/>
<evidence type="ECO:0000256" key="1">
    <source>
        <dbReference type="SAM" id="Phobius"/>
    </source>
</evidence>
<reference evidence="2 3" key="1">
    <citation type="submission" date="2016-09" db="EMBL/GenBank/DDBJ databases">
        <title>Extensive genetic diversity and differential bi-allelic expression allows diatom success in the polar Southern Ocean.</title>
        <authorList>
            <consortium name="DOE Joint Genome Institute"/>
            <person name="Mock T."/>
            <person name="Otillar R.P."/>
            <person name="Strauss J."/>
            <person name="Dupont C."/>
            <person name="Frickenhaus S."/>
            <person name="Maumus F."/>
            <person name="Mcmullan M."/>
            <person name="Sanges R."/>
            <person name="Schmutz J."/>
            <person name="Toseland A."/>
            <person name="Valas R."/>
            <person name="Veluchamy A."/>
            <person name="Ward B.J."/>
            <person name="Allen A."/>
            <person name="Barry K."/>
            <person name="Falciatore A."/>
            <person name="Ferrante M."/>
            <person name="Fortunato A.E."/>
            <person name="Gloeckner G."/>
            <person name="Gruber A."/>
            <person name="Hipkin R."/>
            <person name="Janech M."/>
            <person name="Kroth P."/>
            <person name="Leese F."/>
            <person name="Lindquist E."/>
            <person name="Lyon B.R."/>
            <person name="Martin J."/>
            <person name="Mayer C."/>
            <person name="Parker M."/>
            <person name="Quesneville H."/>
            <person name="Raymond J."/>
            <person name="Uhlig C."/>
            <person name="Valentin K.U."/>
            <person name="Worden A.Z."/>
            <person name="Armbrust E.V."/>
            <person name="Bowler C."/>
            <person name="Green B."/>
            <person name="Moulton V."/>
            <person name="Van Oosterhout C."/>
            <person name="Grigoriev I."/>
        </authorList>
    </citation>
    <scope>NUCLEOTIDE SEQUENCE [LARGE SCALE GENOMIC DNA]</scope>
    <source>
        <strain evidence="2 3">CCMP1102</strain>
    </source>
</reference>
<keyword evidence="1" id="KW-1133">Transmembrane helix</keyword>
<dbReference type="EMBL" id="KV784357">
    <property type="protein sequence ID" value="OEU17313.1"/>
    <property type="molecule type" value="Genomic_DNA"/>
</dbReference>
<dbReference type="InterPro" id="IPR016162">
    <property type="entry name" value="Ald_DH_N"/>
</dbReference>
<keyword evidence="3" id="KW-1185">Reference proteome</keyword>
<accession>A0A1E7FHQ7</accession>